<dbReference type="InterPro" id="IPR011604">
    <property type="entry name" value="PDDEXK-like_dom_sf"/>
</dbReference>
<accession>A0A6G0W6B3</accession>
<evidence type="ECO:0000256" key="10">
    <source>
        <dbReference type="ARBA" id="ARBA00022806"/>
    </source>
</evidence>
<dbReference type="SUPFAM" id="SSF52540">
    <property type="entry name" value="P-loop containing nucleoside triphosphate hydrolases"/>
    <property type="match status" value="1"/>
</dbReference>
<keyword evidence="13 19" id="KW-0411">Iron-sulfur</keyword>
<evidence type="ECO:0000256" key="8">
    <source>
        <dbReference type="ARBA" id="ARBA00022763"/>
    </source>
</evidence>
<evidence type="ECO:0000256" key="11">
    <source>
        <dbReference type="ARBA" id="ARBA00022840"/>
    </source>
</evidence>
<feature type="domain" description="DNA2/NAM7 helicase-like C-terminal" evidence="23">
    <location>
        <begin position="966"/>
        <end position="1159"/>
    </location>
</feature>
<comment type="function">
    <text evidence="19">Key enzyme involved in DNA replication and DNA repair. Involved in Okazaki fragments processing by cleaving long flaps that escape FEN1: flaps that are longer than 27 nucleotides are coated by replication protein A complex (RPA), leading to recruit DNA2 which cleaves the flap until it is too short to bind RPA and becomes a substrate for FEN1. Also involved in 5'-end resection of DNA during double-strand break (DSB) repair by mediating the cleavage of 5'-ssDNA.</text>
</comment>
<evidence type="ECO:0000313" key="24">
    <source>
        <dbReference type="EMBL" id="KAF0721591.1"/>
    </source>
</evidence>
<keyword evidence="5 19" id="KW-0540">Nuclease</keyword>
<dbReference type="Pfam" id="PF13086">
    <property type="entry name" value="AAA_11"/>
    <property type="match status" value="2"/>
</dbReference>
<evidence type="ECO:0000256" key="19">
    <source>
        <dbReference type="RuleBase" id="RU367041"/>
    </source>
</evidence>
<dbReference type="Proteomes" id="UP000481153">
    <property type="component" value="Unassembled WGS sequence"/>
</dbReference>
<evidence type="ECO:0000256" key="4">
    <source>
        <dbReference type="ARBA" id="ARBA00022705"/>
    </source>
</evidence>
<dbReference type="GO" id="GO:0005694">
    <property type="term" value="C:chromosome"/>
    <property type="evidence" value="ECO:0007669"/>
    <property type="project" value="UniProtKB-SubCell"/>
</dbReference>
<dbReference type="Gene3D" id="3.90.320.10">
    <property type="match status" value="1"/>
</dbReference>
<evidence type="ECO:0000256" key="17">
    <source>
        <dbReference type="ARBA" id="ARBA00023268"/>
    </source>
</evidence>
<evidence type="ECO:0000256" key="9">
    <source>
        <dbReference type="ARBA" id="ARBA00022801"/>
    </source>
</evidence>
<dbReference type="Pfam" id="PF13087">
    <property type="entry name" value="AAA_12"/>
    <property type="match status" value="1"/>
</dbReference>
<evidence type="ECO:0000256" key="18">
    <source>
        <dbReference type="ARBA" id="ARBA00047995"/>
    </source>
</evidence>
<feature type="region of interest" description="Disordered" evidence="20">
    <location>
        <begin position="1"/>
        <end position="111"/>
    </location>
</feature>
<feature type="domain" description="DNA replication factor Dna2 N-terminal" evidence="21">
    <location>
        <begin position="266"/>
        <end position="459"/>
    </location>
</feature>
<dbReference type="PANTHER" id="PTHR10887:SF433">
    <property type="entry name" value="DNA REPLICATION ATP-DEPENDENT HELICASE_NUCLEASE DNA2"/>
    <property type="match status" value="1"/>
</dbReference>
<dbReference type="GO" id="GO:0071932">
    <property type="term" value="P:replication fork reversal"/>
    <property type="evidence" value="ECO:0007669"/>
    <property type="project" value="TreeGrafter"/>
</dbReference>
<dbReference type="EMBL" id="VJMJ01000382">
    <property type="protein sequence ID" value="KAF0721591.1"/>
    <property type="molecule type" value="Genomic_DNA"/>
</dbReference>
<sequence>MEGANGDGKDGSLEVVWKESPVEKKLQPNGALSRQGHATELRGFVHSLITTPSPNKQNQARQRRPIDEGSSAGGISRHIVFSPEKKASDVPPTRTSTPPPHRSKRHKTGQEHEALLNVLQSLDEKYSDTPTRENQVAVNTSFDSPLTKESWDAIEELEFQATQKPAMSDENDSSVKGKNTIKGAVYDSPFSKEAWDAIDMLESKANQQLPMLHESNTKKTQHISPIGEVLSKPPATKQPVDYIRCMVLEIQTDARNRVHNIRALDDASDETISLLLQEDWFDTPIQVGDTFHFIFTSEPRIFSADNTNNYLVLHPDIQVSPTTVTSSMYCSRKAVIDQTLSMKRSSGVEGLVGTLKHELFQKALMSGLYSMQYLAEQTQEIIQSNALKLLECGLTTRTATDHLQSSFENINKWFHLVHNAGLSIKDQPSLRLRLRSVLSIEESLCSVKYGLKGKVDACIVFTTGDEREMECIWALELKTGKKNNIQDAGQLLMYTLLLDERYPGSARGLLLYLKDIESIVVNPVAAHLRNLILARNAHAAHLSKMKSTQIMPPLLKKVWDCSKCFVSSECMLQHAAMEGGNAAMSGVPELFETSTSHLTPREIKYFKKWIELLDWEARSNTNKFWLLDQNTCLTPLNAQVIHSNTLTLEASQPAVFADVKQNDRFIVSVESSSRTIFQVSTASAAEVNGASIRLNLFSPIPSAILQGLSVVGRDFHWRLDKDKTYSGLQAAKKNVLAMMLNPSGEKNRKLICQLQAPRFESMSVMNRLRQREEECGTASLSLWNDFNRLNSDQQQAIEQLLNAKDYSLILGMPGTGKTTAITVAVRVLLYLGHSVLVTSYTHAAVDNILTKLLEHDVSFLRVGGTKDLVDPRIRPFCLESQTYQSAEEIQEVMVQANMVGCTCLSTHHVLFSQRRFDVCIVDEASQITQPVLLGALQHANRFSLVGDHYQLPPLVVDIQAKTGGLDWSLFKSLTETHPEASTILGYQYRMNRHIMMLANRLTYNNKLKCGRNQEHFAENLILTRFFNLPQWISETLSATCGVTFLNTDSVGYFEQRNSTTGIINQVEAHLVLGLCQYLSSADVSILSPFRSQVAYLQSLTDAIEISTIDTYQGKDKKVVFVSFVRSNINKNVGDLLLDWRRINVALTRAKQKLVLVGSATTLTKSPVLKSLLDIVVQEKWMLNLPSTYKNDIPPLPEAKSRFVVSRATGDMEEVVVGIKPVANPVQSNRFPVSRNIMEE</sequence>
<evidence type="ECO:0000259" key="21">
    <source>
        <dbReference type="Pfam" id="PF08696"/>
    </source>
</evidence>
<evidence type="ECO:0000256" key="15">
    <source>
        <dbReference type="ARBA" id="ARBA00023204"/>
    </source>
</evidence>
<keyword evidence="10 19" id="KW-0347">Helicase</keyword>
<comment type="subcellular location">
    <subcellularLocation>
        <location evidence="19">Nucleus</location>
    </subcellularLocation>
    <subcellularLocation>
        <location evidence="19">Chromosome</location>
    </subcellularLocation>
</comment>
<protein>
    <recommendedName>
        <fullName evidence="19">DNA replication ATP-dependent helicase/nuclease</fullName>
        <ecNumber evidence="19">3.1.-.-</ecNumber>
        <ecNumber evidence="19">3.6.4.12</ecNumber>
    </recommendedName>
</protein>
<dbReference type="GO" id="GO:0017108">
    <property type="term" value="F:5'-flap endonuclease activity"/>
    <property type="evidence" value="ECO:0007669"/>
    <property type="project" value="UniProtKB-UniRule"/>
</dbReference>
<keyword evidence="14 19" id="KW-0238">DNA-binding</keyword>
<feature type="compositionally biased region" description="Polar residues" evidence="20">
    <location>
        <begin position="48"/>
        <end position="60"/>
    </location>
</feature>
<dbReference type="Gene3D" id="3.40.50.300">
    <property type="entry name" value="P-loop containing nucleotide triphosphate hydrolases"/>
    <property type="match status" value="2"/>
</dbReference>
<keyword evidence="6 19" id="KW-0479">Metal-binding</keyword>
<keyword evidence="9 19" id="KW-0378">Hydrolase</keyword>
<keyword evidence="15 19" id="KW-0234">DNA repair</keyword>
<evidence type="ECO:0000256" key="2">
    <source>
        <dbReference type="ARBA" id="ARBA00007913"/>
    </source>
</evidence>
<name>A0A6G0W6B3_9STRA</name>
<dbReference type="FunFam" id="3.40.50.300:FF:000721">
    <property type="entry name" value="DNA replication ATP-dependent helicase/nuclease DNA2"/>
    <property type="match status" value="1"/>
</dbReference>
<comment type="catalytic activity">
    <reaction evidence="18 19">
        <text>ATP + H2O = ADP + phosphate + H(+)</text>
        <dbReference type="Rhea" id="RHEA:13065"/>
        <dbReference type="ChEBI" id="CHEBI:15377"/>
        <dbReference type="ChEBI" id="CHEBI:15378"/>
        <dbReference type="ChEBI" id="CHEBI:30616"/>
        <dbReference type="ChEBI" id="CHEBI:43474"/>
        <dbReference type="ChEBI" id="CHEBI:456216"/>
        <dbReference type="EC" id="3.6.4.12"/>
    </reaction>
</comment>
<keyword evidence="19" id="KW-0158">Chromosome</keyword>
<evidence type="ECO:0000256" key="3">
    <source>
        <dbReference type="ARBA" id="ARBA00022485"/>
    </source>
</evidence>
<evidence type="ECO:0000256" key="1">
    <source>
        <dbReference type="ARBA" id="ARBA00001966"/>
    </source>
</evidence>
<keyword evidence="17 19" id="KW-0511">Multifunctional enzyme</keyword>
<keyword evidence="25" id="KW-1185">Reference proteome</keyword>
<dbReference type="GO" id="GO:0046872">
    <property type="term" value="F:metal ion binding"/>
    <property type="evidence" value="ECO:0007669"/>
    <property type="project" value="UniProtKB-UniRule"/>
</dbReference>
<feature type="domain" description="DNA2/NAM7 helicase helicase" evidence="22">
    <location>
        <begin position="789"/>
        <end position="885"/>
    </location>
</feature>
<dbReference type="GO" id="GO:0005737">
    <property type="term" value="C:cytoplasm"/>
    <property type="evidence" value="ECO:0007669"/>
    <property type="project" value="TreeGrafter"/>
</dbReference>
<dbReference type="CDD" id="cd18808">
    <property type="entry name" value="SF1_C_Upf1"/>
    <property type="match status" value="1"/>
</dbReference>
<proteinExistence type="inferred from homology"/>
<dbReference type="GO" id="GO:0006281">
    <property type="term" value="P:DNA repair"/>
    <property type="evidence" value="ECO:0007669"/>
    <property type="project" value="UniProtKB-KW"/>
</dbReference>
<evidence type="ECO:0000259" key="23">
    <source>
        <dbReference type="Pfam" id="PF13087"/>
    </source>
</evidence>
<evidence type="ECO:0000256" key="20">
    <source>
        <dbReference type="SAM" id="MobiDB-lite"/>
    </source>
</evidence>
<comment type="similarity">
    <text evidence="2 19">Belongs to the DNA2/NAM7 helicase family.</text>
</comment>
<organism evidence="24 25">
    <name type="scientific">Aphanomyces euteiches</name>
    <dbReference type="NCBI Taxonomy" id="100861"/>
    <lineage>
        <taxon>Eukaryota</taxon>
        <taxon>Sar</taxon>
        <taxon>Stramenopiles</taxon>
        <taxon>Oomycota</taxon>
        <taxon>Saprolegniomycetes</taxon>
        <taxon>Saprolegniales</taxon>
        <taxon>Verrucalvaceae</taxon>
        <taxon>Aphanomyces</taxon>
    </lineage>
</organism>
<evidence type="ECO:0000256" key="16">
    <source>
        <dbReference type="ARBA" id="ARBA00023242"/>
    </source>
</evidence>
<dbReference type="InterPro" id="IPR045055">
    <property type="entry name" value="DNA2/NAM7-like"/>
</dbReference>
<dbReference type="PANTHER" id="PTHR10887">
    <property type="entry name" value="DNA2/NAM7 HELICASE FAMILY"/>
    <property type="match status" value="1"/>
</dbReference>
<dbReference type="InterPro" id="IPR041679">
    <property type="entry name" value="DNA2/NAM7-like_C"/>
</dbReference>
<keyword evidence="4 19" id="KW-0235">DNA replication</keyword>
<evidence type="ECO:0000256" key="7">
    <source>
        <dbReference type="ARBA" id="ARBA00022741"/>
    </source>
</evidence>
<reference evidence="24 25" key="1">
    <citation type="submission" date="2019-07" db="EMBL/GenBank/DDBJ databases">
        <title>Genomics analysis of Aphanomyces spp. identifies a new class of oomycete effector associated with host adaptation.</title>
        <authorList>
            <person name="Gaulin E."/>
        </authorList>
    </citation>
    <scope>NUCLEOTIDE SEQUENCE [LARGE SCALE GENOMIC DNA]</scope>
    <source>
        <strain evidence="24 25">ATCC 201684</strain>
    </source>
</reference>
<evidence type="ECO:0000256" key="6">
    <source>
        <dbReference type="ARBA" id="ARBA00022723"/>
    </source>
</evidence>
<evidence type="ECO:0000256" key="13">
    <source>
        <dbReference type="ARBA" id="ARBA00023014"/>
    </source>
</evidence>
<dbReference type="EC" id="3.1.-.-" evidence="19"/>
<dbReference type="GO" id="GO:0005634">
    <property type="term" value="C:nucleus"/>
    <property type="evidence" value="ECO:0007669"/>
    <property type="project" value="UniProtKB-SubCell"/>
</dbReference>
<dbReference type="InterPro" id="IPR014808">
    <property type="entry name" value="DNA_replication_fac_Dna2_N"/>
</dbReference>
<dbReference type="GO" id="GO:0051539">
    <property type="term" value="F:4 iron, 4 sulfur cluster binding"/>
    <property type="evidence" value="ECO:0007669"/>
    <property type="project" value="UniProtKB-UniRule"/>
</dbReference>
<dbReference type="InterPro" id="IPR041677">
    <property type="entry name" value="DNA2/NAM7_AAA_11"/>
</dbReference>
<dbReference type="InterPro" id="IPR027417">
    <property type="entry name" value="P-loop_NTPase"/>
</dbReference>
<evidence type="ECO:0000256" key="5">
    <source>
        <dbReference type="ARBA" id="ARBA00022722"/>
    </source>
</evidence>
<gene>
    <name evidence="24" type="ORF">Ae201684_019058</name>
</gene>
<keyword evidence="11 19" id="KW-0067">ATP-binding</keyword>
<dbReference type="EC" id="3.6.4.12" evidence="19"/>
<comment type="caution">
    <text evidence="24">The sequence shown here is derived from an EMBL/GenBank/DDBJ whole genome shotgun (WGS) entry which is preliminary data.</text>
</comment>
<dbReference type="CDD" id="cd18041">
    <property type="entry name" value="DEXXQc_DNA2"/>
    <property type="match status" value="1"/>
</dbReference>
<dbReference type="InterPro" id="IPR026851">
    <property type="entry name" value="Dna2/JHS1_DEXXQ-box"/>
</dbReference>
<keyword evidence="16 19" id="KW-0539">Nucleus</keyword>
<evidence type="ECO:0000256" key="14">
    <source>
        <dbReference type="ARBA" id="ARBA00023125"/>
    </source>
</evidence>
<keyword evidence="7 19" id="KW-0547">Nucleotide-binding</keyword>
<dbReference type="Pfam" id="PF08696">
    <property type="entry name" value="Dna2"/>
    <property type="match status" value="1"/>
</dbReference>
<keyword evidence="12 19" id="KW-0408">Iron</keyword>
<evidence type="ECO:0000313" key="25">
    <source>
        <dbReference type="Proteomes" id="UP000481153"/>
    </source>
</evidence>
<feature type="compositionally biased region" description="Basic and acidic residues" evidence="20">
    <location>
        <begin position="7"/>
        <end position="26"/>
    </location>
</feature>
<keyword evidence="3 19" id="KW-0004">4Fe-4S</keyword>
<keyword evidence="8 19" id="KW-0227">DNA damage</keyword>
<dbReference type="AlphaFoldDB" id="A0A6G0W6B3"/>
<evidence type="ECO:0000256" key="12">
    <source>
        <dbReference type="ARBA" id="ARBA00023004"/>
    </source>
</evidence>
<dbReference type="VEuPathDB" id="FungiDB:AeMF1_004087"/>
<dbReference type="GO" id="GO:0005524">
    <property type="term" value="F:ATP binding"/>
    <property type="evidence" value="ECO:0007669"/>
    <property type="project" value="UniProtKB-UniRule"/>
</dbReference>
<dbReference type="GO" id="GO:0003677">
    <property type="term" value="F:DNA binding"/>
    <property type="evidence" value="ECO:0007669"/>
    <property type="project" value="UniProtKB-UniRule"/>
</dbReference>
<evidence type="ECO:0000259" key="22">
    <source>
        <dbReference type="Pfam" id="PF13086"/>
    </source>
</evidence>
<dbReference type="GO" id="GO:0017116">
    <property type="term" value="F:single-stranded DNA helicase activity"/>
    <property type="evidence" value="ECO:0007669"/>
    <property type="project" value="UniProtKB-UniRule"/>
</dbReference>
<feature type="domain" description="DNA2/NAM7 helicase helicase" evidence="22">
    <location>
        <begin position="887"/>
        <end position="956"/>
    </location>
</feature>
<dbReference type="GO" id="GO:0033567">
    <property type="term" value="P:DNA replication, Okazaki fragment processing"/>
    <property type="evidence" value="ECO:0007669"/>
    <property type="project" value="UniProtKB-UniRule"/>
</dbReference>
<dbReference type="InterPro" id="IPR047187">
    <property type="entry name" value="SF1_C_Upf1"/>
</dbReference>
<comment type="cofactor">
    <cofactor evidence="1">
        <name>[4Fe-4S] cluster</name>
        <dbReference type="ChEBI" id="CHEBI:49883"/>
    </cofactor>
</comment>